<evidence type="ECO:0000256" key="10">
    <source>
        <dbReference type="PIRNR" id="PIRNR032582"/>
    </source>
</evidence>
<evidence type="ECO:0000256" key="1">
    <source>
        <dbReference type="ARBA" id="ARBA00001946"/>
    </source>
</evidence>
<keyword evidence="8 9" id="KW-0051">Antiviral defense</keyword>
<dbReference type="NCBIfam" id="TIGR01573">
    <property type="entry name" value="cas2"/>
    <property type="match status" value="1"/>
</dbReference>
<protein>
    <recommendedName>
        <fullName evidence="9">CRISPR-associated endoribonuclease Cas2</fullName>
        <ecNumber evidence="9">3.1.-.-</ecNumber>
    </recommendedName>
</protein>
<dbReference type="KEGG" id="dbk:DGMP_27520"/>
<dbReference type="RefSeq" id="WP_228854462.1">
    <property type="nucleotide sequence ID" value="NZ_AP024086.1"/>
</dbReference>
<organism evidence="11 12">
    <name type="scientific">Desulfomarina profundi</name>
    <dbReference type="NCBI Taxonomy" id="2772557"/>
    <lineage>
        <taxon>Bacteria</taxon>
        <taxon>Pseudomonadati</taxon>
        <taxon>Thermodesulfobacteriota</taxon>
        <taxon>Desulfobulbia</taxon>
        <taxon>Desulfobulbales</taxon>
        <taxon>Desulfobulbaceae</taxon>
        <taxon>Desulfomarina</taxon>
    </lineage>
</organism>
<evidence type="ECO:0000313" key="11">
    <source>
        <dbReference type="EMBL" id="BCL62059.1"/>
    </source>
</evidence>
<dbReference type="Pfam" id="PF09827">
    <property type="entry name" value="CRISPR_Cas2"/>
    <property type="match status" value="1"/>
</dbReference>
<comment type="cofactor">
    <cofactor evidence="1 9">
        <name>Mg(2+)</name>
        <dbReference type="ChEBI" id="CHEBI:18420"/>
    </cofactor>
</comment>
<keyword evidence="12" id="KW-1185">Reference proteome</keyword>
<sequence>MFVLVSYDVSTTDKAGRRRLRRVAKVCKNYGQRVQFSVFECLVDPAQWTVMRQQLVDEIDPETDSLRFYYLGSNWKRRVEHVGAKPGVDQEGLLLV</sequence>
<comment type="function">
    <text evidence="9">CRISPR (clustered regularly interspaced short palindromic repeat), is an adaptive immune system that provides protection against mobile genetic elements (viruses, transposable elements and conjugative plasmids). CRISPR clusters contain sequences complementary to antecedent mobile elements and target invading nucleic acids. CRISPR clusters are transcribed and processed into CRISPR RNA (crRNA). Functions as a ssRNA-specific endoribonuclease. Involved in the integration of spacer DNA into the CRISPR cassette.</text>
</comment>
<comment type="similarity">
    <text evidence="2 9 10">Belongs to the CRISPR-associated endoribonuclease Cas2 protein family.</text>
</comment>
<dbReference type="GO" id="GO:0051607">
    <property type="term" value="P:defense response to virus"/>
    <property type="evidence" value="ECO:0007669"/>
    <property type="project" value="UniProtKB-UniRule"/>
</dbReference>
<evidence type="ECO:0000256" key="6">
    <source>
        <dbReference type="ARBA" id="ARBA00022801"/>
    </source>
</evidence>
<dbReference type="HAMAP" id="MF_01471">
    <property type="entry name" value="Cas2"/>
    <property type="match status" value="1"/>
</dbReference>
<dbReference type="EC" id="3.1.-.-" evidence="9"/>
<feature type="binding site" evidence="9">
    <location>
        <position position="8"/>
    </location>
    <ligand>
        <name>Mg(2+)</name>
        <dbReference type="ChEBI" id="CHEBI:18420"/>
        <note>catalytic</note>
    </ligand>
</feature>
<evidence type="ECO:0000256" key="8">
    <source>
        <dbReference type="ARBA" id="ARBA00023118"/>
    </source>
</evidence>
<dbReference type="EMBL" id="AP024086">
    <property type="protein sequence ID" value="BCL62059.1"/>
    <property type="molecule type" value="Genomic_DNA"/>
</dbReference>
<evidence type="ECO:0000256" key="9">
    <source>
        <dbReference type="HAMAP-Rule" id="MF_01471"/>
    </source>
</evidence>
<dbReference type="GO" id="GO:0004521">
    <property type="term" value="F:RNA endonuclease activity"/>
    <property type="evidence" value="ECO:0007669"/>
    <property type="project" value="InterPro"/>
</dbReference>
<reference evidence="11" key="1">
    <citation type="submission" date="2020-09" db="EMBL/GenBank/DDBJ databases">
        <title>Desulfogranum mesoprofundum gen. nov., sp. nov., a novel mesophilic, sulfate-reducing chemolithoautotroph isolated from a deep-sea hydrothermal vent chimney in the Suiyo Seamount.</title>
        <authorList>
            <person name="Hashimoto Y."/>
            <person name="Nakagawa S."/>
        </authorList>
    </citation>
    <scope>NUCLEOTIDE SEQUENCE</scope>
    <source>
        <strain evidence="11">KT2</strain>
    </source>
</reference>
<dbReference type="PANTHER" id="PTHR34405">
    <property type="entry name" value="CRISPR-ASSOCIATED ENDORIBONUCLEASE CAS2"/>
    <property type="match status" value="1"/>
</dbReference>
<keyword evidence="5 9" id="KW-0255">Endonuclease</keyword>
<dbReference type="Proteomes" id="UP000826725">
    <property type="component" value="Chromosome"/>
</dbReference>
<keyword evidence="7 9" id="KW-0460">Magnesium</keyword>
<proteinExistence type="inferred from homology"/>
<comment type="subunit">
    <text evidence="9">Homodimer, forms a heterotetramer with a Cas1 homodimer.</text>
</comment>
<dbReference type="CDD" id="cd09725">
    <property type="entry name" value="Cas2_I_II_III"/>
    <property type="match status" value="1"/>
</dbReference>
<evidence type="ECO:0000256" key="2">
    <source>
        <dbReference type="ARBA" id="ARBA00009959"/>
    </source>
</evidence>
<keyword evidence="3 9" id="KW-0540">Nuclease</keyword>
<keyword evidence="4 9" id="KW-0479">Metal-binding</keyword>
<dbReference type="GO" id="GO:0016787">
    <property type="term" value="F:hydrolase activity"/>
    <property type="evidence" value="ECO:0007669"/>
    <property type="project" value="UniProtKB-KW"/>
</dbReference>
<gene>
    <name evidence="9 11" type="primary">cas2</name>
    <name evidence="11" type="ORF">DGMP_27520</name>
</gene>
<dbReference type="AlphaFoldDB" id="A0A8D5JHY6"/>
<dbReference type="GO" id="GO:0046872">
    <property type="term" value="F:metal ion binding"/>
    <property type="evidence" value="ECO:0007669"/>
    <property type="project" value="UniProtKB-UniRule"/>
</dbReference>
<evidence type="ECO:0000256" key="3">
    <source>
        <dbReference type="ARBA" id="ARBA00022722"/>
    </source>
</evidence>
<dbReference type="InterPro" id="IPR019199">
    <property type="entry name" value="Virulence_VapD/CRISPR_Cas2"/>
</dbReference>
<evidence type="ECO:0000256" key="4">
    <source>
        <dbReference type="ARBA" id="ARBA00022723"/>
    </source>
</evidence>
<evidence type="ECO:0000256" key="5">
    <source>
        <dbReference type="ARBA" id="ARBA00022759"/>
    </source>
</evidence>
<name>A0A8D5JHY6_9BACT</name>
<evidence type="ECO:0000313" key="12">
    <source>
        <dbReference type="Proteomes" id="UP000826725"/>
    </source>
</evidence>
<dbReference type="PIRSF" id="PIRSF032582">
    <property type="entry name" value="Cas2"/>
    <property type="match status" value="1"/>
</dbReference>
<dbReference type="GO" id="GO:0043571">
    <property type="term" value="P:maintenance of CRISPR repeat elements"/>
    <property type="evidence" value="ECO:0007669"/>
    <property type="project" value="UniProtKB-UniRule"/>
</dbReference>
<accession>A0A8D5JHY6</accession>
<dbReference type="InterPro" id="IPR021127">
    <property type="entry name" value="CRISPR_associated_Cas2"/>
</dbReference>
<evidence type="ECO:0000256" key="7">
    <source>
        <dbReference type="ARBA" id="ARBA00022842"/>
    </source>
</evidence>
<keyword evidence="6 9" id="KW-0378">Hydrolase</keyword>
<dbReference type="PANTHER" id="PTHR34405:SF3">
    <property type="entry name" value="CRISPR-ASSOCIATED ENDORIBONUCLEASE CAS2 3"/>
    <property type="match status" value="1"/>
</dbReference>